<name>A0A2P8CV93_9BACT</name>
<sequence>MQSNPQDKETQPSVHPTPGPGNDNGIIDISSISYDLRTNLPSEEQKLHVPDWDHHYVYAYNELNAASKAQKDFYRTFKVEFLQGNCLNLNGNVNYAFILLFDLLNDYDRHKNLSQLEKWLNILTQHYPKTHRYAQSFFNKLKYPDAAPGLPGNNQQQAHDEHYWKLGLRFRTKLNLTDAEVNLLNKLWLQTNNFCAIESCYLQLIKLFLLSVRKLEKDYKKANTSLEAIIDKISGIVSSRHLNYKNDSESHKYFVQSFSSQLYAHLFRTCENVIREVYGHKRKLTIDFPLTGLNEAEALYKVEVFSKYTDLLTELIPTIQLPDHDTDIALNILNPTRWKIRFDQICKDHGSNPQEFLYSVVALAKQNEKNSSVEDILFEASKFMAKQDKETALRLYLHHINYDLKSATFDYKKHSKSIQKNLFANDEQLNKFETLVSQFIKDHNLAAALDAVPAVYALKRKKIELDINSIQEASSRHADTVLLLNDILADEDDVPQPLTVPAATGTTGPKADLQTEDKPSEAVRPSLYVSGLGLTGIQEQSLIYFVKNNFSVAQSDFESFAKSNGSFKNHLIESINGACFDFLDDLIIEEDNDFYTVNPTYYHQLLA</sequence>
<evidence type="ECO:0000313" key="3">
    <source>
        <dbReference type="EMBL" id="PSK88859.1"/>
    </source>
</evidence>
<dbReference type="InterPro" id="IPR028932">
    <property type="entry name" value="TerB-C"/>
</dbReference>
<dbReference type="AlphaFoldDB" id="A0A2P8CV93"/>
<organism evidence="3 4">
    <name type="scientific">Taibaiella chishuiensis</name>
    <dbReference type="NCBI Taxonomy" id="1434707"/>
    <lineage>
        <taxon>Bacteria</taxon>
        <taxon>Pseudomonadati</taxon>
        <taxon>Bacteroidota</taxon>
        <taxon>Chitinophagia</taxon>
        <taxon>Chitinophagales</taxon>
        <taxon>Chitinophagaceae</taxon>
        <taxon>Taibaiella</taxon>
    </lineage>
</organism>
<comment type="caution">
    <text evidence="3">The sequence shown here is derived from an EMBL/GenBank/DDBJ whole genome shotgun (WGS) entry which is preliminary data.</text>
</comment>
<keyword evidence="4" id="KW-1185">Reference proteome</keyword>
<evidence type="ECO:0000313" key="4">
    <source>
        <dbReference type="Proteomes" id="UP000240572"/>
    </source>
</evidence>
<dbReference type="Proteomes" id="UP000240572">
    <property type="component" value="Unassembled WGS sequence"/>
</dbReference>
<feature type="compositionally biased region" description="Basic and acidic residues" evidence="1">
    <location>
        <begin position="1"/>
        <end position="10"/>
    </location>
</feature>
<dbReference type="OrthoDB" id="1272986at2"/>
<dbReference type="RefSeq" id="WP_106525217.1">
    <property type="nucleotide sequence ID" value="NZ_PYGD01000014.1"/>
</dbReference>
<reference evidence="3 4" key="1">
    <citation type="submission" date="2018-03" db="EMBL/GenBank/DDBJ databases">
        <title>Genomic Encyclopedia of Type Strains, Phase III (KMG-III): the genomes of soil and plant-associated and newly described type strains.</title>
        <authorList>
            <person name="Whitman W."/>
        </authorList>
    </citation>
    <scope>NUCLEOTIDE SEQUENCE [LARGE SCALE GENOMIC DNA]</scope>
    <source>
        <strain evidence="3 4">CGMCC 1.12700</strain>
    </source>
</reference>
<feature type="region of interest" description="Disordered" evidence="1">
    <location>
        <begin position="1"/>
        <end position="24"/>
    </location>
</feature>
<proteinExistence type="predicted"/>
<evidence type="ECO:0000256" key="1">
    <source>
        <dbReference type="SAM" id="MobiDB-lite"/>
    </source>
</evidence>
<accession>A0A2P8CV93</accession>
<evidence type="ECO:0000259" key="2">
    <source>
        <dbReference type="Pfam" id="PF15615"/>
    </source>
</evidence>
<feature type="region of interest" description="Disordered" evidence="1">
    <location>
        <begin position="498"/>
        <end position="517"/>
    </location>
</feature>
<protein>
    <submittedName>
        <fullName evidence="3">TerB-like protein</fullName>
    </submittedName>
</protein>
<gene>
    <name evidence="3" type="ORF">B0I18_11471</name>
</gene>
<dbReference type="Pfam" id="PF15615">
    <property type="entry name" value="TerB_C"/>
    <property type="match status" value="1"/>
</dbReference>
<feature type="domain" description="TerB-C" evidence="2">
    <location>
        <begin position="454"/>
        <end position="605"/>
    </location>
</feature>
<dbReference type="EMBL" id="PYGD01000014">
    <property type="protein sequence ID" value="PSK88859.1"/>
    <property type="molecule type" value="Genomic_DNA"/>
</dbReference>